<evidence type="ECO:0000256" key="5">
    <source>
        <dbReference type="ARBA" id="ARBA00022676"/>
    </source>
</evidence>
<dbReference type="Gene3D" id="3.90.550.10">
    <property type="entry name" value="Spore Coat Polysaccharide Biosynthesis Protein SpsA, Chain A"/>
    <property type="match status" value="1"/>
</dbReference>
<dbReference type="Pfam" id="PF00535">
    <property type="entry name" value="Glycos_transf_2"/>
    <property type="match status" value="1"/>
</dbReference>
<evidence type="ECO:0000256" key="6">
    <source>
        <dbReference type="ARBA" id="ARBA00022679"/>
    </source>
</evidence>
<reference evidence="14 15" key="1">
    <citation type="submission" date="2014-10" db="EMBL/GenBank/DDBJ databases">
        <title>Draft genome sequence of the proteorhodopsin-containing marine bacterium Dokdonia donghaensis.</title>
        <authorList>
            <person name="Gomez-Consarnau L."/>
            <person name="Gonzalez J.M."/>
            <person name="Riedel T."/>
            <person name="Jaenicke S."/>
            <person name="Wagner-Doebler I."/>
            <person name="Fuhrman J.A."/>
        </authorList>
    </citation>
    <scope>NUCLEOTIDE SEQUENCE [LARGE SCALE GENOMIC DNA]</scope>
    <source>
        <strain evidence="14 15">DSW-1</strain>
    </source>
</reference>
<dbReference type="RefSeq" id="WP_035324983.1">
    <property type="nucleotide sequence ID" value="NZ_CP015125.1"/>
</dbReference>
<dbReference type="SUPFAM" id="SSF53448">
    <property type="entry name" value="Nucleotide-diphospho-sugar transferases"/>
    <property type="match status" value="1"/>
</dbReference>
<proteinExistence type="inferred from homology"/>
<name>A0A0A2GUH8_9FLAO</name>
<evidence type="ECO:0000256" key="12">
    <source>
        <dbReference type="ARBA" id="ARBA00045097"/>
    </source>
</evidence>
<evidence type="ECO:0000256" key="1">
    <source>
        <dbReference type="ARBA" id="ARBA00004389"/>
    </source>
</evidence>
<dbReference type="PATRIC" id="fig|1300343.5.peg.1876"/>
<evidence type="ECO:0000313" key="14">
    <source>
        <dbReference type="EMBL" id="KGO05966.1"/>
    </source>
</evidence>
<dbReference type="PANTHER" id="PTHR10859:SF91">
    <property type="entry name" value="DOLICHYL-PHOSPHATE BETA-GLUCOSYLTRANSFERASE"/>
    <property type="match status" value="1"/>
</dbReference>
<protein>
    <recommendedName>
        <fullName evidence="4">dolichyl-phosphate beta-glucosyltransferase</fullName>
        <ecNumber evidence="4">2.4.1.117</ecNumber>
    </recommendedName>
</protein>
<dbReference type="InterPro" id="IPR035518">
    <property type="entry name" value="DPG_synthase"/>
</dbReference>
<comment type="subcellular location">
    <subcellularLocation>
        <location evidence="1">Endoplasmic reticulum membrane</location>
        <topology evidence="1">Single-pass membrane protein</topology>
    </subcellularLocation>
</comment>
<evidence type="ECO:0000256" key="9">
    <source>
        <dbReference type="ARBA" id="ARBA00022968"/>
    </source>
</evidence>
<dbReference type="KEGG" id="ddo:I597_1866"/>
<evidence type="ECO:0000256" key="7">
    <source>
        <dbReference type="ARBA" id="ARBA00022692"/>
    </source>
</evidence>
<gene>
    <name evidence="14" type="ORF">NV36_03315</name>
</gene>
<evidence type="ECO:0000259" key="13">
    <source>
        <dbReference type="Pfam" id="PF00535"/>
    </source>
</evidence>
<dbReference type="AlphaFoldDB" id="A0A0A2GUH8"/>
<keyword evidence="7" id="KW-0812">Transmembrane</keyword>
<dbReference type="InterPro" id="IPR001173">
    <property type="entry name" value="Glyco_trans_2-like"/>
</dbReference>
<dbReference type="PANTHER" id="PTHR10859">
    <property type="entry name" value="GLYCOSYL TRANSFERASE"/>
    <property type="match status" value="1"/>
</dbReference>
<evidence type="ECO:0000256" key="11">
    <source>
        <dbReference type="ARBA" id="ARBA00023136"/>
    </source>
</evidence>
<evidence type="ECO:0000256" key="4">
    <source>
        <dbReference type="ARBA" id="ARBA00012583"/>
    </source>
</evidence>
<dbReference type="GO" id="GO:0004581">
    <property type="term" value="F:dolichyl-phosphate beta-glucosyltransferase activity"/>
    <property type="evidence" value="ECO:0007669"/>
    <property type="project" value="UniProtKB-EC"/>
</dbReference>
<dbReference type="EC" id="2.4.1.117" evidence="4"/>
<keyword evidence="5" id="KW-0328">Glycosyltransferase</keyword>
<comment type="caution">
    <text evidence="14">The sequence shown here is derived from an EMBL/GenBank/DDBJ whole genome shotgun (WGS) entry which is preliminary data.</text>
</comment>
<dbReference type="GO" id="GO:0006487">
    <property type="term" value="P:protein N-linked glycosylation"/>
    <property type="evidence" value="ECO:0007669"/>
    <property type="project" value="TreeGrafter"/>
</dbReference>
<sequence length="269" mass="30678">MKTGIIIPCYNEEKRLNTEAFVNFIKENRDYHLCFVNDGSKDKTLEVLYSMKEQAPNAISIVDVKKNSGKATAVRAGARFLYSKSTISTIGFMDADLSTDFRDFKDLVKTLKTEGKLVVFGSRNALGSGEIERNFMRNMFSKFVKQFILLILGLPIRDTQCGAKVFTRSIVPAVYDNAFTSRWLFDVEIFLRLKNYLGKENTMNNIFEQPLMRWVHVDDSKLGMKDALQIPMNLTQIWFNYAFQRNTAANIIPTNFALDTITPELSIAA</sequence>
<keyword evidence="8" id="KW-0256">Endoplasmic reticulum</keyword>
<feature type="domain" description="Glycosyltransferase 2-like" evidence="13">
    <location>
        <begin position="5"/>
        <end position="170"/>
    </location>
</feature>
<evidence type="ECO:0000256" key="3">
    <source>
        <dbReference type="ARBA" id="ARBA00006739"/>
    </source>
</evidence>
<dbReference type="OrthoDB" id="952827at2"/>
<dbReference type="InterPro" id="IPR029044">
    <property type="entry name" value="Nucleotide-diphossugar_trans"/>
</dbReference>
<organism evidence="14 15">
    <name type="scientific">Dokdonia donghaensis DSW-1</name>
    <dbReference type="NCBI Taxonomy" id="1300343"/>
    <lineage>
        <taxon>Bacteria</taxon>
        <taxon>Pseudomonadati</taxon>
        <taxon>Bacteroidota</taxon>
        <taxon>Flavobacteriia</taxon>
        <taxon>Flavobacteriales</taxon>
        <taxon>Flavobacteriaceae</taxon>
        <taxon>Dokdonia</taxon>
    </lineage>
</organism>
<evidence type="ECO:0000256" key="8">
    <source>
        <dbReference type="ARBA" id="ARBA00022824"/>
    </source>
</evidence>
<accession>A0A0A2GUH8</accession>
<evidence type="ECO:0000256" key="10">
    <source>
        <dbReference type="ARBA" id="ARBA00022989"/>
    </source>
</evidence>
<evidence type="ECO:0000313" key="15">
    <source>
        <dbReference type="Proteomes" id="UP000030140"/>
    </source>
</evidence>
<dbReference type="Proteomes" id="UP000030140">
    <property type="component" value="Unassembled WGS sequence"/>
</dbReference>
<keyword evidence="9" id="KW-0735">Signal-anchor</keyword>
<keyword evidence="10" id="KW-1133">Transmembrane helix</keyword>
<comment type="catalytic activity">
    <reaction evidence="12">
        <text>a di-trans,poly-cis-dolichyl phosphate + UDP-alpha-D-glucose = a di-trans,poly-cis-dolichyl beta-D-glucosyl phosphate + UDP</text>
        <dbReference type="Rhea" id="RHEA:15401"/>
        <dbReference type="Rhea" id="RHEA-COMP:19498"/>
        <dbReference type="Rhea" id="RHEA-COMP:19502"/>
        <dbReference type="ChEBI" id="CHEBI:57525"/>
        <dbReference type="ChEBI" id="CHEBI:57683"/>
        <dbReference type="ChEBI" id="CHEBI:58223"/>
        <dbReference type="ChEBI" id="CHEBI:58885"/>
        <dbReference type="EC" id="2.4.1.117"/>
    </reaction>
    <physiologicalReaction direction="left-to-right" evidence="12">
        <dbReference type="Rhea" id="RHEA:15402"/>
    </physiologicalReaction>
</comment>
<evidence type="ECO:0000256" key="2">
    <source>
        <dbReference type="ARBA" id="ARBA00004922"/>
    </source>
</evidence>
<comment type="similarity">
    <text evidence="3">Belongs to the glycosyltransferase 2 family.</text>
</comment>
<dbReference type="EMBL" id="JSAQ01000001">
    <property type="protein sequence ID" value="KGO05966.1"/>
    <property type="molecule type" value="Genomic_DNA"/>
</dbReference>
<dbReference type="CDD" id="cd04188">
    <property type="entry name" value="DPG_synthase"/>
    <property type="match status" value="1"/>
</dbReference>
<keyword evidence="6 14" id="KW-0808">Transferase</keyword>
<keyword evidence="11" id="KW-0472">Membrane</keyword>
<keyword evidence="15" id="KW-1185">Reference proteome</keyword>
<comment type="pathway">
    <text evidence="2">Protein modification; protein glycosylation.</text>
</comment>